<sequence length="162" mass="18565">MKDVYGMKEKRVEETIVEQMREVRPEDLNGADRLFGGRLMQWIDEVAGITGLRYAENTVVTASVDNLRFIRGVYQHEIVALIGRVTYVGRTSMEVRVDTYVESLDGMRHPVNRAYLTLVSVDKNGKSKEVPRLIVESVGEQAEWEAGKKRSELRKTRMKEGF</sequence>
<dbReference type="AlphaFoldDB" id="D4RWX1"/>
<dbReference type="InterPro" id="IPR029069">
    <property type="entry name" value="HotDog_dom_sf"/>
</dbReference>
<dbReference type="Proteomes" id="UP000006238">
    <property type="component" value="Unassembled WGS sequence"/>
</dbReference>
<dbReference type="GO" id="GO:0009062">
    <property type="term" value="P:fatty acid catabolic process"/>
    <property type="evidence" value="ECO:0007669"/>
    <property type="project" value="TreeGrafter"/>
</dbReference>
<feature type="domain" description="HotDog ACOT-type" evidence="4">
    <location>
        <begin position="13"/>
        <end position="124"/>
    </location>
</feature>
<comment type="caution">
    <text evidence="5">The sequence shown here is derived from an EMBL/GenBank/DDBJ whole genome shotgun (WGS) entry which is preliminary data.</text>
</comment>
<accession>D4RWX1</accession>
<dbReference type="InterPro" id="IPR006683">
    <property type="entry name" value="Thioestr_dom"/>
</dbReference>
<dbReference type="CDD" id="cd03442">
    <property type="entry name" value="BFIT_BACH"/>
    <property type="match status" value="1"/>
</dbReference>
<name>D4RWX1_9FIRM</name>
<proteinExistence type="inferred from homology"/>
<evidence type="ECO:0000259" key="4">
    <source>
        <dbReference type="PROSITE" id="PS51770"/>
    </source>
</evidence>
<keyword evidence="6" id="KW-1185">Reference proteome</keyword>
<evidence type="ECO:0000256" key="1">
    <source>
        <dbReference type="ARBA" id="ARBA00010458"/>
    </source>
</evidence>
<dbReference type="InterPro" id="IPR033120">
    <property type="entry name" value="HOTDOG_ACOT"/>
</dbReference>
<reference evidence="5 6" key="1">
    <citation type="submission" date="2010-02" db="EMBL/GenBank/DDBJ databases">
        <authorList>
            <person name="Weinstock G."/>
            <person name="Sodergren E."/>
            <person name="Clifton S."/>
            <person name="Fulton L."/>
            <person name="Fulton B."/>
            <person name="Courtney L."/>
            <person name="Fronick C."/>
            <person name="Harrison M."/>
            <person name="Strong C."/>
            <person name="Farmer C."/>
            <person name="Delahaunty K."/>
            <person name="Markovic C."/>
            <person name="Hall O."/>
            <person name="Minx P."/>
            <person name="Tomlinson C."/>
            <person name="Mitreva M."/>
            <person name="Nelson J."/>
            <person name="Hou S."/>
            <person name="Wollam A."/>
            <person name="Pepin K.H."/>
            <person name="Johnson M."/>
            <person name="Bhonagiri V."/>
            <person name="Zhang X."/>
            <person name="Suruliraj S."/>
            <person name="Warren W."/>
            <person name="Chinwalla A."/>
            <person name="Mardis E.R."/>
            <person name="Wilson R.K."/>
        </authorList>
    </citation>
    <scope>NUCLEOTIDE SEQUENCE [LARGE SCALE GENOMIC DNA]</scope>
    <source>
        <strain evidence="5 6">DSM 2876</strain>
    </source>
</reference>
<dbReference type="eggNOG" id="COG1607">
    <property type="taxonomic scope" value="Bacteria"/>
</dbReference>
<dbReference type="PANTHER" id="PTHR11049">
    <property type="entry name" value="ACYL COENZYME A THIOESTER HYDROLASE"/>
    <property type="match status" value="1"/>
</dbReference>
<evidence type="ECO:0000256" key="3">
    <source>
        <dbReference type="PROSITE-ProRule" id="PRU01106"/>
    </source>
</evidence>
<evidence type="ECO:0000313" key="5">
    <source>
        <dbReference type="EMBL" id="EFF69411.1"/>
    </source>
</evidence>
<evidence type="ECO:0000256" key="2">
    <source>
        <dbReference type="ARBA" id="ARBA00022801"/>
    </source>
</evidence>
<keyword evidence="2 3" id="KW-0378">Hydrolase</keyword>
<organism evidence="5 6">
    <name type="scientific">Eshraghiella crossota DSM 2876</name>
    <dbReference type="NCBI Taxonomy" id="511680"/>
    <lineage>
        <taxon>Bacteria</taxon>
        <taxon>Bacillati</taxon>
        <taxon>Bacillota</taxon>
        <taxon>Clostridia</taxon>
        <taxon>Lachnospirales</taxon>
        <taxon>Lachnospiraceae</taxon>
        <taxon>Eshraghiella</taxon>
    </lineage>
</organism>
<dbReference type="GO" id="GO:0005829">
    <property type="term" value="C:cytosol"/>
    <property type="evidence" value="ECO:0007669"/>
    <property type="project" value="TreeGrafter"/>
</dbReference>
<dbReference type="EMBL" id="ABWN01000018">
    <property type="protein sequence ID" value="EFF69411.1"/>
    <property type="molecule type" value="Genomic_DNA"/>
</dbReference>
<dbReference type="Gene3D" id="3.10.129.10">
    <property type="entry name" value="Hotdog Thioesterase"/>
    <property type="match status" value="1"/>
</dbReference>
<dbReference type="GO" id="GO:0006637">
    <property type="term" value="P:acyl-CoA metabolic process"/>
    <property type="evidence" value="ECO:0007669"/>
    <property type="project" value="TreeGrafter"/>
</dbReference>
<dbReference type="Pfam" id="PF03061">
    <property type="entry name" value="4HBT"/>
    <property type="match status" value="1"/>
</dbReference>
<protein>
    <submittedName>
        <fullName evidence="5">Thioesterase family protein</fullName>
    </submittedName>
</protein>
<dbReference type="HOGENOM" id="CLU_050164_3_1_9"/>
<gene>
    <name evidence="5" type="ORF">BUTYVIB_00322</name>
</gene>
<dbReference type="STRING" id="45851.BHV86_07365"/>
<dbReference type="SUPFAM" id="SSF54637">
    <property type="entry name" value="Thioesterase/thiol ester dehydrase-isomerase"/>
    <property type="match status" value="1"/>
</dbReference>
<dbReference type="PROSITE" id="PS51770">
    <property type="entry name" value="HOTDOG_ACOT"/>
    <property type="match status" value="1"/>
</dbReference>
<dbReference type="GO" id="GO:0052816">
    <property type="term" value="F:long-chain fatty acyl-CoA hydrolase activity"/>
    <property type="evidence" value="ECO:0007669"/>
    <property type="project" value="TreeGrafter"/>
</dbReference>
<dbReference type="InterPro" id="IPR040170">
    <property type="entry name" value="Cytosol_ACT"/>
</dbReference>
<comment type="similarity">
    <text evidence="1">Belongs to the acyl coenzyme A hydrolase family.</text>
</comment>
<dbReference type="PANTHER" id="PTHR11049:SF24">
    <property type="entry name" value="CYTOSOLIC ACYL COENZYME A THIOESTER HYDROLASE"/>
    <property type="match status" value="1"/>
</dbReference>
<evidence type="ECO:0000313" key="6">
    <source>
        <dbReference type="Proteomes" id="UP000006238"/>
    </source>
</evidence>